<gene>
    <name evidence="1" type="ORF">HPB50_009801</name>
</gene>
<dbReference type="Proteomes" id="UP000821845">
    <property type="component" value="Chromosome 1"/>
</dbReference>
<comment type="caution">
    <text evidence="1">The sequence shown here is derived from an EMBL/GenBank/DDBJ whole genome shotgun (WGS) entry which is preliminary data.</text>
</comment>
<proteinExistence type="predicted"/>
<sequence length="391" mass="44188">MELLVHGLSHGRHVYHPFPKDRDQAKPTLTTPQSLKDLCCRTVIKEASLRRLKNSDLPTLPPLLRRHLTILSTRDFVELECAPFLDMFDIYMYHRALTYRVRCTVDGAEYMATHVGTCDSMQDNNEAFWQWVELSHPNLMCAYAVALDVDTSNVFLITELPDATLKRLENILGSQVLCFPEYFLWKVTQQLSSVIMYIEERQLSLGRFNLKDIYLVRDRLHLDNKLMMKSCIDASPIRNRVQSIFLGDTMNIGGHCARQSNSPSSASVKYLGLVLMRLASIAMTDLNTSSTSTDISEPGMPSSRMRDDVLFFDGFRPASPEGLEKYSSDFLDLLGSLNSKNQPPLSAIHGKAVEMMALIMARECKATQGVSDEDSDLRLNEHNLPLGKTSE</sequence>
<name>A0ACB7TLQ4_HYAAI</name>
<evidence type="ECO:0000313" key="1">
    <source>
        <dbReference type="EMBL" id="KAH6945759.1"/>
    </source>
</evidence>
<protein>
    <submittedName>
        <fullName evidence="1">Uncharacterized protein</fullName>
    </submittedName>
</protein>
<evidence type="ECO:0000313" key="2">
    <source>
        <dbReference type="Proteomes" id="UP000821845"/>
    </source>
</evidence>
<dbReference type="EMBL" id="CM023481">
    <property type="protein sequence ID" value="KAH6945759.1"/>
    <property type="molecule type" value="Genomic_DNA"/>
</dbReference>
<reference evidence="1" key="1">
    <citation type="submission" date="2020-05" db="EMBL/GenBank/DDBJ databases">
        <title>Large-scale comparative analyses of tick genomes elucidate their genetic diversity and vector capacities.</title>
        <authorList>
            <person name="Jia N."/>
            <person name="Wang J."/>
            <person name="Shi W."/>
            <person name="Du L."/>
            <person name="Sun Y."/>
            <person name="Zhan W."/>
            <person name="Jiang J."/>
            <person name="Wang Q."/>
            <person name="Zhang B."/>
            <person name="Ji P."/>
            <person name="Sakyi L.B."/>
            <person name="Cui X."/>
            <person name="Yuan T."/>
            <person name="Jiang B."/>
            <person name="Yang W."/>
            <person name="Lam T.T.-Y."/>
            <person name="Chang Q."/>
            <person name="Ding S."/>
            <person name="Wang X."/>
            <person name="Zhu J."/>
            <person name="Ruan X."/>
            <person name="Zhao L."/>
            <person name="Wei J."/>
            <person name="Que T."/>
            <person name="Du C."/>
            <person name="Cheng J."/>
            <person name="Dai P."/>
            <person name="Han X."/>
            <person name="Huang E."/>
            <person name="Gao Y."/>
            <person name="Liu J."/>
            <person name="Shao H."/>
            <person name="Ye R."/>
            <person name="Li L."/>
            <person name="Wei W."/>
            <person name="Wang X."/>
            <person name="Wang C."/>
            <person name="Yang T."/>
            <person name="Huo Q."/>
            <person name="Li W."/>
            <person name="Guo W."/>
            <person name="Chen H."/>
            <person name="Zhou L."/>
            <person name="Ni X."/>
            <person name="Tian J."/>
            <person name="Zhou Y."/>
            <person name="Sheng Y."/>
            <person name="Liu T."/>
            <person name="Pan Y."/>
            <person name="Xia L."/>
            <person name="Li J."/>
            <person name="Zhao F."/>
            <person name="Cao W."/>
        </authorList>
    </citation>
    <scope>NUCLEOTIDE SEQUENCE</scope>
    <source>
        <strain evidence="1">Hyas-2018</strain>
    </source>
</reference>
<organism evidence="1 2">
    <name type="scientific">Hyalomma asiaticum</name>
    <name type="common">Tick</name>
    <dbReference type="NCBI Taxonomy" id="266040"/>
    <lineage>
        <taxon>Eukaryota</taxon>
        <taxon>Metazoa</taxon>
        <taxon>Ecdysozoa</taxon>
        <taxon>Arthropoda</taxon>
        <taxon>Chelicerata</taxon>
        <taxon>Arachnida</taxon>
        <taxon>Acari</taxon>
        <taxon>Parasitiformes</taxon>
        <taxon>Ixodida</taxon>
        <taxon>Ixodoidea</taxon>
        <taxon>Ixodidae</taxon>
        <taxon>Hyalomminae</taxon>
        <taxon>Hyalomma</taxon>
    </lineage>
</organism>
<accession>A0ACB7TLQ4</accession>
<keyword evidence="2" id="KW-1185">Reference proteome</keyword>